<accession>A0ABQ1MXG3</accession>
<dbReference type="InterPro" id="IPR011004">
    <property type="entry name" value="Trimer_LpxA-like_sf"/>
</dbReference>
<name>A0ABQ1MXG3_9MICO</name>
<dbReference type="Proteomes" id="UP000632322">
    <property type="component" value="Unassembled WGS sequence"/>
</dbReference>
<keyword evidence="2" id="KW-1185">Reference proteome</keyword>
<proteinExistence type="predicted"/>
<reference evidence="2" key="1">
    <citation type="journal article" date="2019" name="Int. J. Syst. Evol. Microbiol.">
        <title>The Global Catalogue of Microorganisms (GCM) 10K type strain sequencing project: providing services to taxonomists for standard genome sequencing and annotation.</title>
        <authorList>
            <consortium name="The Broad Institute Genomics Platform"/>
            <consortium name="The Broad Institute Genome Sequencing Center for Infectious Disease"/>
            <person name="Wu L."/>
            <person name="Ma J."/>
        </authorList>
    </citation>
    <scope>NUCLEOTIDE SEQUENCE [LARGE SCALE GENOMIC DNA]</scope>
    <source>
        <strain evidence="2">CGMCC 1.15472</strain>
    </source>
</reference>
<evidence type="ECO:0000313" key="2">
    <source>
        <dbReference type="Proteomes" id="UP000632322"/>
    </source>
</evidence>
<dbReference type="SUPFAM" id="SSF51161">
    <property type="entry name" value="Trimeric LpxA-like enzymes"/>
    <property type="match status" value="1"/>
</dbReference>
<comment type="caution">
    <text evidence="1">The sequence shown here is derived from an EMBL/GenBank/DDBJ whole genome shotgun (WGS) entry which is preliminary data.</text>
</comment>
<gene>
    <name evidence="1" type="ORF">GCM10010974_33660</name>
</gene>
<dbReference type="EMBL" id="BMJG01000019">
    <property type="protein sequence ID" value="GGC48701.1"/>
    <property type="molecule type" value="Genomic_DNA"/>
</dbReference>
<protein>
    <submittedName>
        <fullName evidence="1">Uncharacterized protein</fullName>
    </submittedName>
</protein>
<dbReference type="Gene3D" id="2.160.10.10">
    <property type="entry name" value="Hexapeptide repeat proteins"/>
    <property type="match status" value="1"/>
</dbReference>
<organism evidence="1 2">
    <name type="scientific">Brevibacterium sediminis</name>
    <dbReference type="NCBI Taxonomy" id="1857024"/>
    <lineage>
        <taxon>Bacteria</taxon>
        <taxon>Bacillati</taxon>
        <taxon>Actinomycetota</taxon>
        <taxon>Actinomycetes</taxon>
        <taxon>Micrococcales</taxon>
        <taxon>Brevibacteriaceae</taxon>
        <taxon>Brevibacterium</taxon>
    </lineage>
</organism>
<sequence length="74" mass="8475">MIVGGNPAKPIKRRFGDALAHSLLRSEWWEFDPFDVFRHDPTGVEDLVRRISNNELAKYIPRVVKLNAELEADG</sequence>
<evidence type="ECO:0000313" key="1">
    <source>
        <dbReference type="EMBL" id="GGC48701.1"/>
    </source>
</evidence>